<dbReference type="EMBL" id="CAVMJV010000129">
    <property type="protein sequence ID" value="CAK5108570.1"/>
    <property type="molecule type" value="Genomic_DNA"/>
</dbReference>
<protein>
    <submittedName>
        <fullName evidence="1">Uncharacterized protein</fullName>
    </submittedName>
</protein>
<accession>A0ACB1AXM6</accession>
<sequence>MDRPFIRLAPIKVEIIHFEPLVVIFRNVMSDEEIKTLINISLPSLHRSVVQNSSTGGQMIASYRISKKFFK</sequence>
<evidence type="ECO:0000313" key="1">
    <source>
        <dbReference type="EMBL" id="CAK5108570.1"/>
    </source>
</evidence>
<proteinExistence type="predicted"/>
<keyword evidence="2" id="KW-1185">Reference proteome</keyword>
<comment type="caution">
    <text evidence="1">The sequence shown here is derived from an EMBL/GenBank/DDBJ whole genome shotgun (WGS) entry which is preliminary data.</text>
</comment>
<organism evidence="1 2">
    <name type="scientific">Meloidogyne enterolobii</name>
    <name type="common">Root-knot nematode worm</name>
    <name type="synonym">Meloidogyne mayaguensis</name>
    <dbReference type="NCBI Taxonomy" id="390850"/>
    <lineage>
        <taxon>Eukaryota</taxon>
        <taxon>Metazoa</taxon>
        <taxon>Ecdysozoa</taxon>
        <taxon>Nematoda</taxon>
        <taxon>Chromadorea</taxon>
        <taxon>Rhabditida</taxon>
        <taxon>Tylenchina</taxon>
        <taxon>Tylenchomorpha</taxon>
        <taxon>Tylenchoidea</taxon>
        <taxon>Meloidogynidae</taxon>
        <taxon>Meloidogyninae</taxon>
        <taxon>Meloidogyne</taxon>
    </lineage>
</organism>
<dbReference type="Proteomes" id="UP001497535">
    <property type="component" value="Unassembled WGS sequence"/>
</dbReference>
<gene>
    <name evidence="1" type="ORF">MENTE1834_LOCUS43976</name>
</gene>
<reference evidence="1" key="1">
    <citation type="submission" date="2023-11" db="EMBL/GenBank/DDBJ databases">
        <authorList>
            <person name="Poullet M."/>
        </authorList>
    </citation>
    <scope>NUCLEOTIDE SEQUENCE</scope>
    <source>
        <strain evidence="1">E1834</strain>
    </source>
</reference>
<name>A0ACB1AXM6_MELEN</name>
<evidence type="ECO:0000313" key="2">
    <source>
        <dbReference type="Proteomes" id="UP001497535"/>
    </source>
</evidence>